<dbReference type="PANTHER" id="PTHR46720:SF3">
    <property type="entry name" value="FAD-BINDING DOMAIN-CONTAINING PROTEIN-RELATED"/>
    <property type="match status" value="1"/>
</dbReference>
<evidence type="ECO:0000256" key="1">
    <source>
        <dbReference type="ARBA" id="ARBA00001974"/>
    </source>
</evidence>
<evidence type="ECO:0000256" key="12">
    <source>
        <dbReference type="PROSITE-ProRule" id="PRU00282"/>
    </source>
</evidence>
<evidence type="ECO:0000313" key="15">
    <source>
        <dbReference type="EMBL" id="OAQ58642.1"/>
    </source>
</evidence>
<dbReference type="Proteomes" id="UP000078397">
    <property type="component" value="Unassembled WGS sequence"/>
</dbReference>
<comment type="subcellular location">
    <subcellularLocation>
        <location evidence="2">Membrane</location>
        <topology evidence="2">Multi-pass membrane protein</topology>
    </subcellularLocation>
</comment>
<feature type="repeat" description="Solcar" evidence="12">
    <location>
        <begin position="704"/>
        <end position="796"/>
    </location>
</feature>
<evidence type="ECO:0000256" key="4">
    <source>
        <dbReference type="ARBA" id="ARBA00022630"/>
    </source>
</evidence>
<feature type="repeat" description="Solcar" evidence="12">
    <location>
        <begin position="506"/>
        <end position="588"/>
    </location>
</feature>
<keyword evidence="11 12" id="KW-0472">Membrane</keyword>
<evidence type="ECO:0000256" key="5">
    <source>
        <dbReference type="ARBA" id="ARBA00022692"/>
    </source>
</evidence>
<keyword evidence="10" id="KW-0503">Monooxygenase</keyword>
<dbReference type="Pfam" id="PF01494">
    <property type="entry name" value="FAD_binding_3"/>
    <property type="match status" value="1"/>
</dbReference>
<feature type="domain" description="FAD-binding" evidence="14">
    <location>
        <begin position="7"/>
        <end position="374"/>
    </location>
</feature>
<dbReference type="Gene3D" id="1.50.40.10">
    <property type="entry name" value="Mitochondrial carrier domain"/>
    <property type="match status" value="1"/>
</dbReference>
<dbReference type="GeneID" id="28852735"/>
<dbReference type="GO" id="GO:0071949">
    <property type="term" value="F:FAD binding"/>
    <property type="evidence" value="ECO:0007669"/>
    <property type="project" value="InterPro"/>
</dbReference>
<evidence type="ECO:0000256" key="6">
    <source>
        <dbReference type="ARBA" id="ARBA00022792"/>
    </source>
</evidence>
<dbReference type="InterPro" id="IPR051104">
    <property type="entry name" value="FAD_monoxygenase"/>
</dbReference>
<evidence type="ECO:0000256" key="13">
    <source>
        <dbReference type="SAM" id="Phobius"/>
    </source>
</evidence>
<dbReference type="GO" id="GO:0016020">
    <property type="term" value="C:membrane"/>
    <property type="evidence" value="ECO:0007669"/>
    <property type="project" value="UniProtKB-SubCell"/>
</dbReference>
<gene>
    <name evidence="15" type="ORF">VFPPC_10356</name>
</gene>
<evidence type="ECO:0000256" key="11">
    <source>
        <dbReference type="ARBA" id="ARBA00023136"/>
    </source>
</evidence>
<organism evidence="15 16">
    <name type="scientific">Pochonia chlamydosporia 170</name>
    <dbReference type="NCBI Taxonomy" id="1380566"/>
    <lineage>
        <taxon>Eukaryota</taxon>
        <taxon>Fungi</taxon>
        <taxon>Dikarya</taxon>
        <taxon>Ascomycota</taxon>
        <taxon>Pezizomycotina</taxon>
        <taxon>Sordariomycetes</taxon>
        <taxon>Hypocreomycetidae</taxon>
        <taxon>Hypocreales</taxon>
        <taxon>Clavicipitaceae</taxon>
        <taxon>Pochonia</taxon>
    </lineage>
</organism>
<evidence type="ECO:0000256" key="8">
    <source>
        <dbReference type="ARBA" id="ARBA00022989"/>
    </source>
</evidence>
<dbReference type="Gene3D" id="3.50.50.60">
    <property type="entry name" value="FAD/NAD(P)-binding domain"/>
    <property type="match status" value="1"/>
</dbReference>
<proteinExistence type="inferred from homology"/>
<evidence type="ECO:0000256" key="10">
    <source>
        <dbReference type="ARBA" id="ARBA00023033"/>
    </source>
</evidence>
<keyword evidence="6" id="KW-0999">Mitochondrion inner membrane</keyword>
<comment type="similarity">
    <text evidence="3">Belongs to the paxM FAD-dependent monooxygenase family.</text>
</comment>
<dbReference type="PRINTS" id="PR00420">
    <property type="entry name" value="RNGMNOXGNASE"/>
</dbReference>
<evidence type="ECO:0000256" key="2">
    <source>
        <dbReference type="ARBA" id="ARBA00004141"/>
    </source>
</evidence>
<dbReference type="InterPro" id="IPR018108">
    <property type="entry name" value="MCP_transmembrane"/>
</dbReference>
<dbReference type="EMBL" id="LSBJ02000010">
    <property type="protein sequence ID" value="OAQ58642.1"/>
    <property type="molecule type" value="Genomic_DNA"/>
</dbReference>
<dbReference type="GO" id="GO:0004497">
    <property type="term" value="F:monooxygenase activity"/>
    <property type="evidence" value="ECO:0007669"/>
    <property type="project" value="UniProtKB-KW"/>
</dbReference>
<dbReference type="PANTHER" id="PTHR46720">
    <property type="entry name" value="HYDROXYLASE, PUTATIVE (AFU_ORTHOLOGUE AFUA_3G01460)-RELATED"/>
    <property type="match status" value="1"/>
</dbReference>
<dbReference type="AlphaFoldDB" id="A0A179EZR3"/>
<keyword evidence="4" id="KW-0285">Flavoprotein</keyword>
<dbReference type="GO" id="GO:0044550">
    <property type="term" value="P:secondary metabolite biosynthetic process"/>
    <property type="evidence" value="ECO:0007669"/>
    <property type="project" value="TreeGrafter"/>
</dbReference>
<dbReference type="InterPro" id="IPR036188">
    <property type="entry name" value="FAD/NAD-bd_sf"/>
</dbReference>
<evidence type="ECO:0000313" key="16">
    <source>
        <dbReference type="Proteomes" id="UP000078397"/>
    </source>
</evidence>
<keyword evidence="6" id="KW-0496">Mitochondrion</keyword>
<evidence type="ECO:0000256" key="7">
    <source>
        <dbReference type="ARBA" id="ARBA00022827"/>
    </source>
</evidence>
<accession>A0A179EZR3</accession>
<dbReference type="PROSITE" id="PS50920">
    <property type="entry name" value="SOLCAR"/>
    <property type="match status" value="2"/>
</dbReference>
<dbReference type="Pfam" id="PF00153">
    <property type="entry name" value="Mito_carr"/>
    <property type="match status" value="3"/>
</dbReference>
<evidence type="ECO:0000256" key="3">
    <source>
        <dbReference type="ARBA" id="ARBA00007992"/>
    </source>
</evidence>
<dbReference type="OrthoDB" id="250329at2759"/>
<dbReference type="SUPFAM" id="SSF51905">
    <property type="entry name" value="FAD/NAD(P)-binding domain"/>
    <property type="match status" value="1"/>
</dbReference>
<dbReference type="InterPro" id="IPR023395">
    <property type="entry name" value="MCP_dom_sf"/>
</dbReference>
<evidence type="ECO:0000259" key="14">
    <source>
        <dbReference type="Pfam" id="PF01494"/>
    </source>
</evidence>
<feature type="transmembrane region" description="Helical" evidence="13">
    <location>
        <begin position="663"/>
        <end position="687"/>
    </location>
</feature>
<dbReference type="SUPFAM" id="SSF103506">
    <property type="entry name" value="Mitochondrial carrier"/>
    <property type="match status" value="1"/>
</dbReference>
<feature type="transmembrane region" description="Helical" evidence="13">
    <location>
        <begin position="768"/>
        <end position="789"/>
    </location>
</feature>
<dbReference type="InterPro" id="IPR002938">
    <property type="entry name" value="FAD-bd"/>
</dbReference>
<dbReference type="RefSeq" id="XP_018136769.1">
    <property type="nucleotide sequence ID" value="XM_018288741.1"/>
</dbReference>
<comment type="cofactor">
    <cofactor evidence="1">
        <name>FAD</name>
        <dbReference type="ChEBI" id="CHEBI:57692"/>
    </cofactor>
</comment>
<protein>
    <submittedName>
        <fullName evidence="15">Salicylate hydroxylase protein</fullName>
    </submittedName>
</protein>
<evidence type="ECO:0000256" key="9">
    <source>
        <dbReference type="ARBA" id="ARBA00023002"/>
    </source>
</evidence>
<dbReference type="KEGG" id="pchm:VFPPC_10356"/>
<keyword evidence="7" id="KW-0274">FAD</keyword>
<feature type="transmembrane region" description="Helical" evidence="13">
    <location>
        <begin position="708"/>
        <end position="727"/>
    </location>
</feature>
<keyword evidence="9" id="KW-0560">Oxidoreductase</keyword>
<keyword evidence="16" id="KW-1185">Reference proteome</keyword>
<keyword evidence="5 12" id="KW-0812">Transmembrane</keyword>
<name>A0A179EZR3_METCM</name>
<sequence length="811" mass="87765">MSESIRIAILGGGLAGASLLHALLKHPHLDVHIFESAAQFKEAGAAVGISRNGLTALDLMGSSAAECLERAGAVPQKGVRFMLAQGEGCNNMIDEARDEDGQRLTSIVHRAAFLRELLSGAPVERMHASKKLERVDRGQDGHGPLTLHFTDGTTHECDILVGADGIHSTVRKIILGEDDAAANPRNAGWWAVMALKPYEDARSSIGQGPVDVEDAREYMWVGKDAYLLHNVLNQGKQESTLVQLVICAFDEDAVGSNQWHRMVSAEEIKRLYQDWPPHLNKAIDELLCDQPQQPAMYLWDHPPARTYASGPICVIGDAAHATTPWQGSGCSMSIEDALVLSTLLGRSKTLEEATLALRVYDQVRRPRTQRIVESSRGTGVIMTGRGDETGLDLAKLKEKLLPRWDFILDFDNAEARDEAIKIMDGGDNLRFTASGIAGSAGPAIELGIFDLARWIGYFFTQCLGVYKLEITGCLAPFAPADPVDDSSKPRFGHANDSAILSTMSFIGGGDVLSAAAVATVAVDVIVHPMDTMITRIQSPAYKSQYRQLNGMFHRNLFLGLYQGFGPTLLAGIPASAAFFSVYEGSKTLFDRAQKAGHLQFVPLPVVHAAGGAAADLVACAIINPAEVLKQNAQVSKKEGLSPGQRSHVGQALRQFSRQPTRLWTGYTMLVASSLPGTSLTFTLYEWFKQKMMRDNKNLAHDIPYQMKVSAVSAAVAAGCVSCMFVPVDVVKTRMRLAAGEGNNKPPAAKLGPIAVARSIFRTEGVRGLFRGLSLTFIASMFGAGLYLGCYEGCKLYMASDKDKDDGREFTG</sequence>
<keyword evidence="8 13" id="KW-1133">Transmembrane helix</keyword>
<reference evidence="15 16" key="1">
    <citation type="journal article" date="2016" name="PLoS Pathog.">
        <title>Biosynthesis of antibiotic leucinostatins in bio-control fungus Purpureocillium lilacinum and their inhibition on phytophthora revealed by genome mining.</title>
        <authorList>
            <person name="Wang G."/>
            <person name="Liu Z."/>
            <person name="Lin R."/>
            <person name="Li E."/>
            <person name="Mao Z."/>
            <person name="Ling J."/>
            <person name="Yang Y."/>
            <person name="Yin W.B."/>
            <person name="Xie B."/>
        </authorList>
    </citation>
    <scope>NUCLEOTIDE SEQUENCE [LARGE SCALE GENOMIC DNA]</scope>
    <source>
        <strain evidence="15">170</strain>
    </source>
</reference>
<comment type="caution">
    <text evidence="15">The sequence shown here is derived from an EMBL/GenBank/DDBJ whole genome shotgun (WGS) entry which is preliminary data.</text>
</comment>